<dbReference type="AlphaFoldDB" id="A0A2G9ZEK6"/>
<dbReference type="InterPro" id="IPR004860">
    <property type="entry name" value="LAGLIDADG_dom"/>
</dbReference>
<evidence type="ECO:0000313" key="3">
    <source>
        <dbReference type="Proteomes" id="UP000230447"/>
    </source>
</evidence>
<dbReference type="GO" id="GO:0004519">
    <property type="term" value="F:endonuclease activity"/>
    <property type="evidence" value="ECO:0007669"/>
    <property type="project" value="InterPro"/>
</dbReference>
<evidence type="ECO:0000313" key="2">
    <source>
        <dbReference type="EMBL" id="PIP31541.1"/>
    </source>
</evidence>
<reference evidence="2 3" key="1">
    <citation type="submission" date="2017-09" db="EMBL/GenBank/DDBJ databases">
        <title>Depth-based differentiation of microbial function through sediment-hosted aquifers and enrichment of novel symbionts in the deep terrestrial subsurface.</title>
        <authorList>
            <person name="Probst A.J."/>
            <person name="Ladd B."/>
            <person name="Jarett J.K."/>
            <person name="Geller-Mcgrath D.E."/>
            <person name="Sieber C.M."/>
            <person name="Emerson J.B."/>
            <person name="Anantharaman K."/>
            <person name="Thomas B.C."/>
            <person name="Malmstrom R."/>
            <person name="Stieglmeier M."/>
            <person name="Klingl A."/>
            <person name="Woyke T."/>
            <person name="Ryan C.M."/>
            <person name="Banfield J.F."/>
        </authorList>
    </citation>
    <scope>NUCLEOTIDE SEQUENCE [LARGE SCALE GENOMIC DNA]</scope>
    <source>
        <strain evidence="2">CG23_combo_of_CG06-09_8_20_14_all_37_87_8</strain>
    </source>
</reference>
<dbReference type="EMBL" id="PCSB01000063">
    <property type="protein sequence ID" value="PIP31541.1"/>
    <property type="molecule type" value="Genomic_DNA"/>
</dbReference>
<dbReference type="Pfam" id="PF03161">
    <property type="entry name" value="LAGLIDADG_2"/>
    <property type="match status" value="1"/>
</dbReference>
<sequence>MTNLTTKQKFVLYSAILGDGYLQKTGSKNARLRLEHGAKQKDYLFWKIEMLHPFFQGKPKKVERIHPITKNTYFYWCHQSQTNAYLGKLRNVFYPQGKKMIPQSIEKYLNSSSLAVWYMDDGYYYGRDKCGYLYLGNVSQEEAETLQNALKNKFQLCVHWLKKKKGYAIYFPPTEMRKLKALLKGSYLDQFNYKFPS</sequence>
<dbReference type="InterPro" id="IPR027434">
    <property type="entry name" value="Homing_endonucl"/>
</dbReference>
<accession>A0A2G9ZEK6</accession>
<dbReference type="SUPFAM" id="SSF55608">
    <property type="entry name" value="Homing endonucleases"/>
    <property type="match status" value="1"/>
</dbReference>
<protein>
    <recommendedName>
        <fullName evidence="1">Homing endonuclease LAGLIDADG domain-containing protein</fullName>
    </recommendedName>
</protein>
<proteinExistence type="predicted"/>
<feature type="domain" description="Homing endonuclease LAGLIDADG" evidence="1">
    <location>
        <begin position="11"/>
        <end position="179"/>
    </location>
</feature>
<organism evidence="2 3">
    <name type="scientific">bacterium (Candidatus Gribaldobacteria) CG23_combo_of_CG06-09_8_20_14_all_37_87_8</name>
    <dbReference type="NCBI Taxonomy" id="2014278"/>
    <lineage>
        <taxon>Bacteria</taxon>
        <taxon>Candidatus Gribaldobacteria</taxon>
    </lineage>
</organism>
<comment type="caution">
    <text evidence="2">The sequence shown here is derived from an EMBL/GenBank/DDBJ whole genome shotgun (WGS) entry which is preliminary data.</text>
</comment>
<dbReference type="Proteomes" id="UP000230447">
    <property type="component" value="Unassembled WGS sequence"/>
</dbReference>
<name>A0A2G9ZEK6_9BACT</name>
<evidence type="ECO:0000259" key="1">
    <source>
        <dbReference type="Pfam" id="PF03161"/>
    </source>
</evidence>
<dbReference type="Gene3D" id="3.10.28.10">
    <property type="entry name" value="Homing endonucleases"/>
    <property type="match status" value="2"/>
</dbReference>
<gene>
    <name evidence="2" type="ORF">COX24_03075</name>
</gene>